<keyword evidence="6" id="KW-1185">Reference proteome</keyword>
<organism evidence="5 6">
    <name type="scientific">Orchesella dallaii</name>
    <dbReference type="NCBI Taxonomy" id="48710"/>
    <lineage>
        <taxon>Eukaryota</taxon>
        <taxon>Metazoa</taxon>
        <taxon>Ecdysozoa</taxon>
        <taxon>Arthropoda</taxon>
        <taxon>Hexapoda</taxon>
        <taxon>Collembola</taxon>
        <taxon>Entomobryomorpha</taxon>
        <taxon>Entomobryoidea</taxon>
        <taxon>Orchesellidae</taxon>
        <taxon>Orchesellinae</taxon>
        <taxon>Orchesella</taxon>
    </lineage>
</organism>
<dbReference type="EMBL" id="CAXLJM020000041">
    <property type="protein sequence ID" value="CAL8109443.1"/>
    <property type="molecule type" value="Genomic_DNA"/>
</dbReference>
<evidence type="ECO:0000313" key="5">
    <source>
        <dbReference type="EMBL" id="CAL8109443.1"/>
    </source>
</evidence>
<evidence type="ECO:0000313" key="6">
    <source>
        <dbReference type="Proteomes" id="UP001642540"/>
    </source>
</evidence>
<dbReference type="PANTHER" id="PTHR10543:SF132">
    <property type="entry name" value="BETA,BETA-CAROTENE 15,15'-DIOXYGENASE"/>
    <property type="match status" value="1"/>
</dbReference>
<keyword evidence="3" id="KW-0479">Metal-binding</keyword>
<comment type="similarity">
    <text evidence="2">Belongs to the carotenoid oxygenase family.</text>
</comment>
<reference evidence="5 6" key="1">
    <citation type="submission" date="2024-08" db="EMBL/GenBank/DDBJ databases">
        <authorList>
            <person name="Cucini C."/>
            <person name="Frati F."/>
        </authorList>
    </citation>
    <scope>NUCLEOTIDE SEQUENCE [LARGE SCALE GENOMIC DNA]</scope>
</reference>
<evidence type="ECO:0000256" key="2">
    <source>
        <dbReference type="ARBA" id="ARBA00006787"/>
    </source>
</evidence>
<sequence length="569" mass="63575">MTRFLLRTEVPNNSYKENKKRQRLFLKKLDEVCNVMTETNGNGAVEIAYPPNLQNADEIPDGTNADVTGNIPSWLKGSMLTCGAGMFHFKEGSVKHLLDGMAMLSKIKIDGENSSVSLIQKYLKSKAFERSIEAGKPCTTLMGTPFVVQPLRPFGPYEFTDNCLGPLHEENPGEIFLQSDGSTYFFQIDPETLEPVEKNHYLKTFSLYSMRPLPLEDDNGDLYNLGGTITGSLQCQILRMKKENRSKPLKERWEVVCQIPSRMKTSGSILRCFGMSKNYVVFIEQPAVVNAMKMTATYIKQYAMMDWLEWHPDFCNRFHVVSKETGEVIKTEFLSFAAFYGVSILNAFEDGNNNLVVDCVALPNTDIMKALLLKNLVSPDESMGNIYSGSIVRYVIPLIEELGDADDNDNYIEDDYDEAQAIRKGDKVVLIPEVITVGVDFAIANKNYIGKPYKYAYAINSYARKGADVGNCVMKIDLETQETKIWKGLDGQVPSYPIFIPSPQAESEDDGVLIFGVTSGVTPDNNENEAASANCVVFVDAKSFKEIARASFKDKIVAAWIHGIFLPQS</sequence>
<comment type="caution">
    <text evidence="5">The sequence shown here is derived from an EMBL/GenBank/DDBJ whole genome shotgun (WGS) entry which is preliminary data.</text>
</comment>
<dbReference type="Pfam" id="PF03055">
    <property type="entry name" value="RPE65"/>
    <property type="match status" value="1"/>
</dbReference>
<accession>A0ABP1QSP2</accession>
<dbReference type="PANTHER" id="PTHR10543">
    <property type="entry name" value="BETA-CAROTENE DIOXYGENASE"/>
    <property type="match status" value="1"/>
</dbReference>
<gene>
    <name evidence="5" type="ORF">ODALV1_LOCUS13370</name>
</gene>
<comment type="cofactor">
    <cofactor evidence="1">
        <name>Fe(2+)</name>
        <dbReference type="ChEBI" id="CHEBI:29033"/>
    </cofactor>
</comment>
<protein>
    <recommendedName>
        <fullName evidence="7">Beta,beta-carotene 15,15'-monooxygenase</fullName>
    </recommendedName>
</protein>
<evidence type="ECO:0008006" key="7">
    <source>
        <dbReference type="Google" id="ProtNLM"/>
    </source>
</evidence>
<dbReference type="InterPro" id="IPR004294">
    <property type="entry name" value="Carotenoid_Oase"/>
</dbReference>
<evidence type="ECO:0000256" key="1">
    <source>
        <dbReference type="ARBA" id="ARBA00001954"/>
    </source>
</evidence>
<name>A0ABP1QSP2_9HEXA</name>
<keyword evidence="4" id="KW-0408">Iron</keyword>
<evidence type="ECO:0000256" key="3">
    <source>
        <dbReference type="ARBA" id="ARBA00022723"/>
    </source>
</evidence>
<proteinExistence type="inferred from homology"/>
<dbReference type="Proteomes" id="UP001642540">
    <property type="component" value="Unassembled WGS sequence"/>
</dbReference>
<evidence type="ECO:0000256" key="4">
    <source>
        <dbReference type="ARBA" id="ARBA00023004"/>
    </source>
</evidence>